<keyword evidence="1" id="KW-1133">Transmembrane helix</keyword>
<feature type="transmembrane region" description="Helical" evidence="1">
    <location>
        <begin position="123"/>
        <end position="142"/>
    </location>
</feature>
<dbReference type="AlphaFoldDB" id="A0A942E008"/>
<gene>
    <name evidence="2" type="ORF">KEU06_19610</name>
</gene>
<dbReference type="Proteomes" id="UP000680348">
    <property type="component" value="Unassembled WGS sequence"/>
</dbReference>
<evidence type="ECO:0000313" key="3">
    <source>
        <dbReference type="Proteomes" id="UP000680348"/>
    </source>
</evidence>
<evidence type="ECO:0000313" key="2">
    <source>
        <dbReference type="EMBL" id="MBS3650821.1"/>
    </source>
</evidence>
<dbReference type="EMBL" id="JAGWCR010000011">
    <property type="protein sequence ID" value="MBS3650821.1"/>
    <property type="molecule type" value="Genomic_DNA"/>
</dbReference>
<sequence length="146" mass="15571">MMSPLPLLLFAATFSFACGIILPLIQVERLLLFTDEASLIGIVAGLWRTGDRPLAALIGLFSLVFPAIKLLLLHIAAYSKPPRPAIPGWLRALSNWSMLDVLLVALVIFTAKTSGLATAATKPGLWFFAASAVLTAGTSALARRVQ</sequence>
<accession>A0A942E008</accession>
<keyword evidence="3" id="KW-1185">Reference proteome</keyword>
<dbReference type="InterPro" id="IPR007498">
    <property type="entry name" value="PqiA-like"/>
</dbReference>
<proteinExistence type="predicted"/>
<name>A0A942E008_9HYPH</name>
<organism evidence="2 3">
    <name type="scientific">Pseudaminobacter soli</name>
    <name type="common">ex Zhang et al. 2022</name>
    <dbReference type="NCBI Taxonomy" id="2831468"/>
    <lineage>
        <taxon>Bacteria</taxon>
        <taxon>Pseudomonadati</taxon>
        <taxon>Pseudomonadota</taxon>
        <taxon>Alphaproteobacteria</taxon>
        <taxon>Hyphomicrobiales</taxon>
        <taxon>Phyllobacteriaceae</taxon>
        <taxon>Pseudaminobacter</taxon>
    </lineage>
</organism>
<keyword evidence="1" id="KW-0472">Membrane</keyword>
<feature type="transmembrane region" description="Helical" evidence="1">
    <location>
        <begin position="54"/>
        <end position="77"/>
    </location>
</feature>
<dbReference type="Pfam" id="PF04403">
    <property type="entry name" value="PqiA"/>
    <property type="match status" value="1"/>
</dbReference>
<reference evidence="2" key="1">
    <citation type="submission" date="2021-04" db="EMBL/GenBank/DDBJ databases">
        <title>Pseudaminobacter soli sp. nov., isolated from paddy soil contaminated by heavy metals.</title>
        <authorList>
            <person name="Zhang K."/>
        </authorList>
    </citation>
    <scope>NUCLEOTIDE SEQUENCE</scope>
    <source>
        <strain evidence="2">19-2017</strain>
    </source>
</reference>
<protein>
    <submittedName>
        <fullName evidence="2">Paraquat-inducible protein A</fullName>
    </submittedName>
</protein>
<keyword evidence="1" id="KW-0812">Transmembrane</keyword>
<feature type="transmembrane region" description="Helical" evidence="1">
    <location>
        <begin position="89"/>
        <end position="111"/>
    </location>
</feature>
<evidence type="ECO:0000256" key="1">
    <source>
        <dbReference type="SAM" id="Phobius"/>
    </source>
</evidence>
<comment type="caution">
    <text evidence="2">The sequence shown here is derived from an EMBL/GenBank/DDBJ whole genome shotgun (WGS) entry which is preliminary data.</text>
</comment>